<sequence length="85" mass="9869">MAWTLKRFSSALRARGAYRRIFRTEDGQRVLADMAERYCVTRPISSEGMSDRQAWKNEGKREVVIDIMNTLNLDPDTLPKEYDNG</sequence>
<accession>A0ABM7P3J8</accession>
<feature type="domain" description="Bbp19-like phage" evidence="1">
    <location>
        <begin position="18"/>
        <end position="77"/>
    </location>
</feature>
<gene>
    <name evidence="2" type="ORF">PSDVSF_05780</name>
</gene>
<evidence type="ECO:0000313" key="3">
    <source>
        <dbReference type="Proteomes" id="UP001053296"/>
    </source>
</evidence>
<dbReference type="InterPro" id="IPR057447">
    <property type="entry name" value="Bbp19-like_phage"/>
</dbReference>
<proteinExistence type="predicted"/>
<reference evidence="2" key="1">
    <citation type="journal article" date="2022" name="Arch. Microbiol.">
        <title>Pseudodesulfovibrio sediminis sp. nov., a mesophilic and neutrophilic sulfate-reducing bacterium isolated from sediment of a brackish lake.</title>
        <authorList>
            <person name="Takahashi A."/>
            <person name="Kojima H."/>
            <person name="Watanabe M."/>
            <person name="Fukui M."/>
        </authorList>
    </citation>
    <scope>NUCLEOTIDE SEQUENCE</scope>
    <source>
        <strain evidence="2">SF6</strain>
    </source>
</reference>
<keyword evidence="3" id="KW-1185">Reference proteome</keyword>
<evidence type="ECO:0000259" key="1">
    <source>
        <dbReference type="Pfam" id="PF25181"/>
    </source>
</evidence>
<dbReference type="Proteomes" id="UP001053296">
    <property type="component" value="Chromosome"/>
</dbReference>
<protein>
    <recommendedName>
        <fullName evidence="1">Bbp19-like phage domain-containing protein</fullName>
    </recommendedName>
</protein>
<dbReference type="EMBL" id="AP024485">
    <property type="protein sequence ID" value="BCS87336.1"/>
    <property type="molecule type" value="Genomic_DNA"/>
</dbReference>
<organism evidence="2 3">
    <name type="scientific">Pseudodesulfovibrio sediminis</name>
    <dbReference type="NCBI Taxonomy" id="2810563"/>
    <lineage>
        <taxon>Bacteria</taxon>
        <taxon>Pseudomonadati</taxon>
        <taxon>Thermodesulfobacteriota</taxon>
        <taxon>Desulfovibrionia</taxon>
        <taxon>Desulfovibrionales</taxon>
        <taxon>Desulfovibrionaceae</taxon>
    </lineage>
</organism>
<evidence type="ECO:0000313" key="2">
    <source>
        <dbReference type="EMBL" id="BCS87336.1"/>
    </source>
</evidence>
<name>A0ABM7P3J8_9BACT</name>
<dbReference type="Pfam" id="PF25181">
    <property type="entry name" value="Phage_Bbp19"/>
    <property type="match status" value="1"/>
</dbReference>